<dbReference type="GO" id="GO:0004834">
    <property type="term" value="F:tryptophan synthase activity"/>
    <property type="evidence" value="ECO:0007669"/>
    <property type="project" value="UniProtKB-UniRule"/>
</dbReference>
<dbReference type="AlphaFoldDB" id="A0A6J4TGV0"/>
<keyword evidence="4 9" id="KW-0028">Amino-acid biosynthesis</keyword>
<sequence>MSRYEEMFLRLHQRAEGAFGGFLMLGDPDVATSAALLDALVEGGADMMEVGIAFSDPVADGPVIQAAAERALGAGVRVDDCFGLIAQFRAKHPAVPVGILTYANLLAARGRERFMTDAAAAGADSILVADVPSLEAEPYAAAARAAGLDYVMIAAPNTPEPVIRRIAELSSGYTYCVARAGVTGTRDRLALDHDQLFGLLREAGAPPPVLGFGISTPDQVGEALASGAAGVIAGSALVRLGADADGLRELVLAMKAATALPGSQEEQHGRFA</sequence>
<evidence type="ECO:0000256" key="10">
    <source>
        <dbReference type="RuleBase" id="RU003662"/>
    </source>
</evidence>
<dbReference type="InterPro" id="IPR002028">
    <property type="entry name" value="Trp_synthase_suA"/>
</dbReference>
<gene>
    <name evidence="9" type="primary">trpA</name>
    <name evidence="11" type="ORF">AVDCRST_MAG09-2317</name>
</gene>
<evidence type="ECO:0000256" key="1">
    <source>
        <dbReference type="ARBA" id="ARBA00003365"/>
    </source>
</evidence>
<dbReference type="CDD" id="cd04724">
    <property type="entry name" value="Tryptophan_synthase_alpha"/>
    <property type="match status" value="1"/>
</dbReference>
<name>A0A6J4TGV0_9SPHN</name>
<dbReference type="GO" id="GO:0005829">
    <property type="term" value="C:cytosol"/>
    <property type="evidence" value="ECO:0007669"/>
    <property type="project" value="TreeGrafter"/>
</dbReference>
<comment type="function">
    <text evidence="1 9">The alpha subunit is responsible for the aldol cleavage of indoleglycerol phosphate to indole and glyceraldehyde 3-phosphate.</text>
</comment>
<comment type="subunit">
    <text evidence="3 9">Tetramer of two alpha and two beta chains.</text>
</comment>
<evidence type="ECO:0000256" key="4">
    <source>
        <dbReference type="ARBA" id="ARBA00022605"/>
    </source>
</evidence>
<dbReference type="Pfam" id="PF00290">
    <property type="entry name" value="Trp_syntA"/>
    <property type="match status" value="1"/>
</dbReference>
<dbReference type="InterPro" id="IPR011060">
    <property type="entry name" value="RibuloseP-bd_barrel"/>
</dbReference>
<protein>
    <recommendedName>
        <fullName evidence="9">Tryptophan synthase alpha chain</fullName>
        <ecNumber evidence="9">4.2.1.20</ecNumber>
    </recommendedName>
</protein>
<dbReference type="PROSITE" id="PS00167">
    <property type="entry name" value="TRP_SYNTHASE_ALPHA"/>
    <property type="match status" value="1"/>
</dbReference>
<dbReference type="UniPathway" id="UPA00035">
    <property type="reaction ID" value="UER00044"/>
</dbReference>
<comment type="similarity">
    <text evidence="9 10">Belongs to the TrpA family.</text>
</comment>
<reference evidence="11" key="1">
    <citation type="submission" date="2020-02" db="EMBL/GenBank/DDBJ databases">
        <authorList>
            <person name="Meier V. D."/>
        </authorList>
    </citation>
    <scope>NUCLEOTIDE SEQUENCE</scope>
    <source>
        <strain evidence="11">AVDCRST_MAG09</strain>
    </source>
</reference>
<evidence type="ECO:0000256" key="9">
    <source>
        <dbReference type="HAMAP-Rule" id="MF_00131"/>
    </source>
</evidence>
<evidence type="ECO:0000256" key="8">
    <source>
        <dbReference type="ARBA" id="ARBA00049047"/>
    </source>
</evidence>
<proteinExistence type="inferred from homology"/>
<accession>A0A6J4TGV0</accession>
<dbReference type="EMBL" id="CADCVZ010000061">
    <property type="protein sequence ID" value="CAA9522917.1"/>
    <property type="molecule type" value="Genomic_DNA"/>
</dbReference>
<evidence type="ECO:0000256" key="2">
    <source>
        <dbReference type="ARBA" id="ARBA00004733"/>
    </source>
</evidence>
<dbReference type="SUPFAM" id="SSF51366">
    <property type="entry name" value="Ribulose-phoshate binding barrel"/>
    <property type="match status" value="1"/>
</dbReference>
<feature type="active site" description="Proton acceptor" evidence="9">
    <location>
        <position position="60"/>
    </location>
</feature>
<keyword evidence="7 9" id="KW-0456">Lyase</keyword>
<dbReference type="PANTHER" id="PTHR43406:SF1">
    <property type="entry name" value="TRYPTOPHAN SYNTHASE ALPHA CHAIN, CHLOROPLASTIC"/>
    <property type="match status" value="1"/>
</dbReference>
<keyword evidence="5 9" id="KW-0822">Tryptophan biosynthesis</keyword>
<evidence type="ECO:0000256" key="7">
    <source>
        <dbReference type="ARBA" id="ARBA00023239"/>
    </source>
</evidence>
<dbReference type="InterPro" id="IPR013785">
    <property type="entry name" value="Aldolase_TIM"/>
</dbReference>
<evidence type="ECO:0000256" key="6">
    <source>
        <dbReference type="ARBA" id="ARBA00023141"/>
    </source>
</evidence>
<feature type="active site" description="Proton acceptor" evidence="9">
    <location>
        <position position="49"/>
    </location>
</feature>
<dbReference type="InterPro" id="IPR018204">
    <property type="entry name" value="Trp_synthase_alpha_AS"/>
</dbReference>
<comment type="pathway">
    <text evidence="2 9">Amino-acid biosynthesis; L-tryptophan biosynthesis; L-tryptophan from chorismate: step 5/5.</text>
</comment>
<comment type="catalytic activity">
    <reaction evidence="8 9">
        <text>(1S,2R)-1-C-(indol-3-yl)glycerol 3-phosphate + L-serine = D-glyceraldehyde 3-phosphate + L-tryptophan + H2O</text>
        <dbReference type="Rhea" id="RHEA:10532"/>
        <dbReference type="ChEBI" id="CHEBI:15377"/>
        <dbReference type="ChEBI" id="CHEBI:33384"/>
        <dbReference type="ChEBI" id="CHEBI:57912"/>
        <dbReference type="ChEBI" id="CHEBI:58866"/>
        <dbReference type="ChEBI" id="CHEBI:59776"/>
        <dbReference type="EC" id="4.2.1.20"/>
    </reaction>
</comment>
<evidence type="ECO:0000256" key="3">
    <source>
        <dbReference type="ARBA" id="ARBA00011270"/>
    </source>
</evidence>
<evidence type="ECO:0000313" key="11">
    <source>
        <dbReference type="EMBL" id="CAA9522917.1"/>
    </source>
</evidence>
<dbReference type="EC" id="4.2.1.20" evidence="9"/>
<dbReference type="PANTHER" id="PTHR43406">
    <property type="entry name" value="TRYPTOPHAN SYNTHASE, ALPHA CHAIN"/>
    <property type="match status" value="1"/>
</dbReference>
<keyword evidence="6 9" id="KW-0057">Aromatic amino acid biosynthesis</keyword>
<dbReference type="FunFam" id="3.20.20.70:FF:000037">
    <property type="entry name" value="Tryptophan synthase alpha chain"/>
    <property type="match status" value="1"/>
</dbReference>
<dbReference type="RefSeq" id="WP_294174525.1">
    <property type="nucleotide sequence ID" value="NZ_CADCVZ010000061.1"/>
</dbReference>
<dbReference type="Gene3D" id="3.20.20.70">
    <property type="entry name" value="Aldolase class I"/>
    <property type="match status" value="1"/>
</dbReference>
<dbReference type="HAMAP" id="MF_00131">
    <property type="entry name" value="Trp_synth_alpha"/>
    <property type="match status" value="1"/>
</dbReference>
<evidence type="ECO:0000256" key="5">
    <source>
        <dbReference type="ARBA" id="ARBA00022822"/>
    </source>
</evidence>
<dbReference type="NCBIfam" id="TIGR00262">
    <property type="entry name" value="trpA"/>
    <property type="match status" value="1"/>
</dbReference>
<organism evidence="11">
    <name type="scientific">uncultured Sphingomonas sp</name>
    <dbReference type="NCBI Taxonomy" id="158754"/>
    <lineage>
        <taxon>Bacteria</taxon>
        <taxon>Pseudomonadati</taxon>
        <taxon>Pseudomonadota</taxon>
        <taxon>Alphaproteobacteria</taxon>
        <taxon>Sphingomonadales</taxon>
        <taxon>Sphingomonadaceae</taxon>
        <taxon>Sphingomonas</taxon>
        <taxon>environmental samples</taxon>
    </lineage>
</organism>